<evidence type="ECO:0000256" key="6">
    <source>
        <dbReference type="ARBA" id="ARBA00022679"/>
    </source>
</evidence>
<accession>A0A1F4Q0R5</accession>
<reference evidence="12 13" key="1">
    <citation type="journal article" date="2016" name="Nat. Commun.">
        <title>Thousands of microbial genomes shed light on interconnected biogeochemical processes in an aquifer system.</title>
        <authorList>
            <person name="Anantharaman K."/>
            <person name="Brown C.T."/>
            <person name="Hug L.A."/>
            <person name="Sharon I."/>
            <person name="Castelle C.J."/>
            <person name="Probst A.J."/>
            <person name="Thomas B.C."/>
            <person name="Singh A."/>
            <person name="Wilkins M.J."/>
            <person name="Karaoz U."/>
            <person name="Brodie E.L."/>
            <person name="Williams K.H."/>
            <person name="Hubbard S.S."/>
            <person name="Banfield J.F."/>
        </authorList>
    </citation>
    <scope>NUCLEOTIDE SEQUENCE [LARGE SCALE GENOMIC DNA]</scope>
</reference>
<dbReference type="GO" id="GO:0004015">
    <property type="term" value="F:adenosylmethionine-8-amino-7-oxononanoate transaminase activity"/>
    <property type="evidence" value="ECO:0007669"/>
    <property type="project" value="UniProtKB-UniRule"/>
</dbReference>
<comment type="subunit">
    <text evidence="3 11">Homodimer.</text>
</comment>
<dbReference type="NCBIfam" id="TIGR00508">
    <property type="entry name" value="bioA"/>
    <property type="match status" value="1"/>
</dbReference>
<dbReference type="Proteomes" id="UP000178724">
    <property type="component" value="Unassembled WGS sequence"/>
</dbReference>
<dbReference type="InterPro" id="IPR015422">
    <property type="entry name" value="PyrdxlP-dep_Trfase_small"/>
</dbReference>
<feature type="binding site" evidence="11">
    <location>
        <position position="319"/>
    </location>
    <ligand>
        <name>substrate</name>
    </ligand>
</feature>
<proteinExistence type="inferred from homology"/>
<keyword evidence="8 11" id="KW-0093">Biotin biosynthesis</keyword>
<sequence>MTAKARRLQSIDKKHIWHPFTQMRDWAKNDQLVIERGEGVYLYDTDGNKYIDGASSLWVTVHGHNKRELNNAIKQQLNKIAHSTLLGLGNVPSIELAEKLVKIAPKGLTRVFYSDDGSTAVEIALKMAFQYWQQQEHQTSNIKLQNKSKIKNPKFKTKFITLKNAYHGDTIGSVSVGGIDLFHKIYRPLLFKSIKVRPGDIPALEKVLKKRRQEIAAMIVEPLIQGAAGMLLQPKGYLKAVRRLCTKYNVLLICDEVATGFGRTGKMFACQHEGVSPDIMCVAKGLTGGYLPVAATLTTEKIYKAFLGRPEENKTFFHGHTYTGNPLGCAAALASLKLFKKEKTLLKMTIIFNKLEEGLKKFRSLDHVADIRQLGLMVGIEIAGFPPKERIGHRVILEARKRGAILRPLGNVIVLMPPLCINDKELRNLLSITYSAIKKATEKPSFFAF</sequence>
<dbReference type="InterPro" id="IPR015424">
    <property type="entry name" value="PyrdxlP-dep_Trfase"/>
</dbReference>
<evidence type="ECO:0000256" key="1">
    <source>
        <dbReference type="ARBA" id="ARBA00001933"/>
    </source>
</evidence>
<feature type="binding site" evidence="11">
    <location>
        <position position="407"/>
    </location>
    <ligand>
        <name>substrate</name>
    </ligand>
</feature>
<dbReference type="PANTHER" id="PTHR42684">
    <property type="entry name" value="ADENOSYLMETHIONINE-8-AMINO-7-OXONONANOATE AMINOTRANSFERASE"/>
    <property type="match status" value="1"/>
</dbReference>
<feature type="binding site" evidence="11">
    <location>
        <position position="284"/>
    </location>
    <ligand>
        <name>substrate</name>
    </ligand>
</feature>
<feature type="binding site" evidence="11">
    <location>
        <begin position="117"/>
        <end position="118"/>
    </location>
    <ligand>
        <name>pyridoxal 5'-phosphate</name>
        <dbReference type="ChEBI" id="CHEBI:597326"/>
    </ligand>
</feature>
<dbReference type="Gene3D" id="3.40.640.10">
    <property type="entry name" value="Type I PLP-dependent aspartate aminotransferase-like (Major domain)"/>
    <property type="match status" value="1"/>
</dbReference>
<comment type="function">
    <text evidence="11">Catalyzes the transfer of the alpha-amino group from S-adenosyl-L-methionine (SAM) to 7-keto-8-aminopelargonic acid (KAPA) to form 7,8-diaminopelargonic acid (DAPA). It is the only aminotransferase known to utilize SAM as an amino donor.</text>
</comment>
<keyword evidence="7 11" id="KW-0949">S-adenosyl-L-methionine</keyword>
<dbReference type="PIRSF" id="PIRSF000521">
    <property type="entry name" value="Transaminase_4ab_Lys_Orn"/>
    <property type="match status" value="1"/>
</dbReference>
<organism evidence="12 13">
    <name type="scientific">candidate division WOR-1 bacterium RIFCSPHIGHO2_01_FULL_53_15</name>
    <dbReference type="NCBI Taxonomy" id="1802564"/>
    <lineage>
        <taxon>Bacteria</taxon>
        <taxon>Bacillati</taxon>
        <taxon>Saganbacteria</taxon>
    </lineage>
</organism>
<comment type="subcellular location">
    <subcellularLocation>
        <location evidence="2 11">Cytoplasm</location>
    </subcellularLocation>
</comment>
<dbReference type="PROSITE" id="PS00600">
    <property type="entry name" value="AA_TRANSFER_CLASS_3"/>
    <property type="match status" value="1"/>
</dbReference>
<dbReference type="Gene3D" id="3.90.1150.10">
    <property type="entry name" value="Aspartate Aminotransferase, domain 1"/>
    <property type="match status" value="1"/>
</dbReference>
<name>A0A1F4Q0R5_UNCSA</name>
<evidence type="ECO:0000256" key="2">
    <source>
        <dbReference type="ARBA" id="ARBA00004496"/>
    </source>
</evidence>
<keyword evidence="5 11" id="KW-0032">Aminotransferase</keyword>
<feature type="binding site" evidence="11">
    <location>
        <position position="255"/>
    </location>
    <ligand>
        <name>pyridoxal 5'-phosphate</name>
        <dbReference type="ChEBI" id="CHEBI:597326"/>
    </ligand>
</feature>
<feature type="binding site" evidence="11">
    <location>
        <begin position="320"/>
        <end position="321"/>
    </location>
    <ligand>
        <name>pyridoxal 5'-phosphate</name>
        <dbReference type="ChEBI" id="CHEBI:597326"/>
    </ligand>
</feature>
<evidence type="ECO:0000256" key="3">
    <source>
        <dbReference type="ARBA" id="ARBA00011738"/>
    </source>
</evidence>
<protein>
    <recommendedName>
        <fullName evidence="11">Adenosylmethionine-8-amino-7-oxononanoate aminotransferase</fullName>
        <ecNumber evidence="11">2.6.1.62</ecNumber>
    </recommendedName>
    <alternativeName>
        <fullName evidence="11">7,8-diamino-pelargonic acid aminotransferase</fullName>
        <shortName evidence="11">DAPA AT</shortName>
        <shortName evidence="11">DAPA aminotransferase</shortName>
    </alternativeName>
    <alternativeName>
        <fullName evidence="11">7,8-diaminononanoate synthase</fullName>
        <shortName evidence="11">DANS</shortName>
    </alternativeName>
    <alternativeName>
        <fullName evidence="11">Diaminopelargonic acid synthase</fullName>
    </alternativeName>
</protein>
<feature type="modified residue" description="N6-(pyridoxal phosphate)lysine" evidence="11">
    <location>
        <position position="284"/>
    </location>
</feature>
<dbReference type="PANTHER" id="PTHR42684:SF17">
    <property type="entry name" value="ADENOSYLMETHIONINE-8-AMINO-7-OXONONANOATE AMINOTRANSFERASE"/>
    <property type="match status" value="1"/>
</dbReference>
<gene>
    <name evidence="11" type="primary">bioA</name>
    <name evidence="12" type="ORF">A2625_01320</name>
</gene>
<dbReference type="AlphaFoldDB" id="A0A1F4Q0R5"/>
<evidence type="ECO:0000313" key="12">
    <source>
        <dbReference type="EMBL" id="OGB89545.1"/>
    </source>
</evidence>
<comment type="similarity">
    <text evidence="10 11">Belongs to the class-III pyridoxal-phosphate-dependent aminotransferase family. BioA subfamily.</text>
</comment>
<comment type="catalytic activity">
    <reaction evidence="11">
        <text>(8S)-8-amino-7-oxononanoate + S-adenosyl-L-methionine = S-adenosyl-4-methylsulfanyl-2-oxobutanoate + (7R,8S)-7,8-diammoniononanoate</text>
        <dbReference type="Rhea" id="RHEA:16861"/>
        <dbReference type="ChEBI" id="CHEBI:16490"/>
        <dbReference type="ChEBI" id="CHEBI:59789"/>
        <dbReference type="ChEBI" id="CHEBI:149468"/>
        <dbReference type="ChEBI" id="CHEBI:149469"/>
        <dbReference type="EC" id="2.6.1.62"/>
    </reaction>
</comment>
<dbReference type="UniPathway" id="UPA00078">
    <property type="reaction ID" value="UER00160"/>
</dbReference>
<dbReference type="InterPro" id="IPR015421">
    <property type="entry name" value="PyrdxlP-dep_Trfase_major"/>
</dbReference>
<evidence type="ECO:0000256" key="4">
    <source>
        <dbReference type="ARBA" id="ARBA00022490"/>
    </source>
</evidence>
<keyword evidence="4 11" id="KW-0963">Cytoplasm</keyword>
<evidence type="ECO:0000256" key="10">
    <source>
        <dbReference type="ARBA" id="ARBA00060970"/>
    </source>
</evidence>
<dbReference type="EMBL" id="METM01000023">
    <property type="protein sequence ID" value="OGB89545.1"/>
    <property type="molecule type" value="Genomic_DNA"/>
</dbReference>
<dbReference type="InterPro" id="IPR005814">
    <property type="entry name" value="Aminotrans_3"/>
</dbReference>
<comment type="pathway">
    <text evidence="11">Cofactor biosynthesis; biotin biosynthesis; 7,8-diaminononanoate from 8-amino-7-oxononanoate (SAM route): step 1/1.</text>
</comment>
<comment type="caution">
    <text evidence="12">The sequence shown here is derived from an EMBL/GenBank/DDBJ whole genome shotgun (WGS) entry which is preliminary data.</text>
</comment>
<dbReference type="CDD" id="cd00610">
    <property type="entry name" value="OAT_like"/>
    <property type="match status" value="1"/>
</dbReference>
<feature type="binding site" evidence="11">
    <location>
        <position position="166"/>
    </location>
    <ligand>
        <name>substrate</name>
    </ligand>
</feature>
<dbReference type="GO" id="GO:0009102">
    <property type="term" value="P:biotin biosynthetic process"/>
    <property type="evidence" value="ECO:0007669"/>
    <property type="project" value="UniProtKB-UniRule"/>
</dbReference>
<evidence type="ECO:0000256" key="5">
    <source>
        <dbReference type="ARBA" id="ARBA00022576"/>
    </source>
</evidence>
<comment type="cofactor">
    <cofactor evidence="1 11">
        <name>pyridoxal 5'-phosphate</name>
        <dbReference type="ChEBI" id="CHEBI:597326"/>
    </cofactor>
</comment>
<evidence type="ECO:0000256" key="7">
    <source>
        <dbReference type="ARBA" id="ARBA00022691"/>
    </source>
</evidence>
<keyword evidence="6 11" id="KW-0808">Transferase</keyword>
<feature type="site" description="Participates in the substrate recognition with KAPA and in a stacking interaction with the adenine ring of SAM" evidence="11">
    <location>
        <position position="20"/>
    </location>
</feature>
<dbReference type="SUPFAM" id="SSF53383">
    <property type="entry name" value="PLP-dependent transferases"/>
    <property type="match status" value="1"/>
</dbReference>
<dbReference type="Pfam" id="PF00202">
    <property type="entry name" value="Aminotran_3"/>
    <property type="match status" value="1"/>
</dbReference>
<evidence type="ECO:0000256" key="9">
    <source>
        <dbReference type="ARBA" id="ARBA00022898"/>
    </source>
</evidence>
<dbReference type="InterPro" id="IPR005815">
    <property type="entry name" value="BioA"/>
</dbReference>
<dbReference type="GO" id="GO:0030170">
    <property type="term" value="F:pyridoxal phosphate binding"/>
    <property type="evidence" value="ECO:0007669"/>
    <property type="project" value="UniProtKB-UniRule"/>
</dbReference>
<dbReference type="EC" id="2.6.1.62" evidence="11"/>
<dbReference type="InterPro" id="IPR049704">
    <property type="entry name" value="Aminotrans_3_PPA_site"/>
</dbReference>
<dbReference type="HAMAP" id="MF_00834">
    <property type="entry name" value="BioA"/>
    <property type="match status" value="1"/>
</dbReference>
<evidence type="ECO:0000256" key="8">
    <source>
        <dbReference type="ARBA" id="ARBA00022756"/>
    </source>
</evidence>
<keyword evidence="9 11" id="KW-0663">Pyridoxal phosphate</keyword>
<dbReference type="GO" id="GO:0005737">
    <property type="term" value="C:cytoplasm"/>
    <property type="evidence" value="ECO:0007669"/>
    <property type="project" value="UniProtKB-SubCell"/>
</dbReference>
<evidence type="ECO:0000313" key="13">
    <source>
        <dbReference type="Proteomes" id="UP000178724"/>
    </source>
</evidence>
<comment type="caution">
    <text evidence="11">Lacks conserved residue(s) required for the propagation of feature annotation.</text>
</comment>
<evidence type="ECO:0000256" key="11">
    <source>
        <dbReference type="HAMAP-Rule" id="MF_00834"/>
    </source>
</evidence>
<dbReference type="FunFam" id="3.40.640.10:FF:000078">
    <property type="entry name" value="Adenosylmethionine-8-amino-7-oxononanoate aminotransferase"/>
    <property type="match status" value="1"/>
</dbReference>